<gene>
    <name evidence="1" type="ORF">FAES_3654</name>
</gene>
<name>I0KC08_9BACT</name>
<accession>I0KC08</accession>
<evidence type="ECO:0000313" key="2">
    <source>
        <dbReference type="Proteomes" id="UP000011058"/>
    </source>
</evidence>
<dbReference type="Proteomes" id="UP000011058">
    <property type="component" value="Chromosome"/>
</dbReference>
<dbReference type="HOGENOM" id="CLU_2167223_0_0_10"/>
<dbReference type="KEGG" id="fae:FAES_3654"/>
<dbReference type="STRING" id="1166018.FAES_3654"/>
<sequence length="110" mass="11830">MPTPLAQLTTDTPGIVEVCITDLIEDPEHGSLGLLKCGVSLVALGALTPQATLAYDVSAEVLSGYVMGLFLAHEAGDLRGLDLIYFYNDTDNVRVRFDCRSLLRSLPAYA</sequence>
<keyword evidence="2" id="KW-1185">Reference proteome</keyword>
<dbReference type="RefSeq" id="WP_015332760.1">
    <property type="nucleotide sequence ID" value="NC_020054.1"/>
</dbReference>
<dbReference type="EMBL" id="HE796683">
    <property type="protein sequence ID" value="CCH01661.1"/>
    <property type="molecule type" value="Genomic_DNA"/>
</dbReference>
<organism evidence="1 2">
    <name type="scientific">Fibrella aestuarina BUZ 2</name>
    <dbReference type="NCBI Taxonomy" id="1166018"/>
    <lineage>
        <taxon>Bacteria</taxon>
        <taxon>Pseudomonadati</taxon>
        <taxon>Bacteroidota</taxon>
        <taxon>Cytophagia</taxon>
        <taxon>Cytophagales</taxon>
        <taxon>Spirosomataceae</taxon>
        <taxon>Fibrella</taxon>
    </lineage>
</organism>
<proteinExistence type="predicted"/>
<evidence type="ECO:0000313" key="1">
    <source>
        <dbReference type="EMBL" id="CCH01661.1"/>
    </source>
</evidence>
<dbReference type="AlphaFoldDB" id="I0KC08"/>
<protein>
    <submittedName>
        <fullName evidence="1">Uncharacterized protein</fullName>
    </submittedName>
</protein>
<reference evidence="1 2" key="1">
    <citation type="journal article" date="2012" name="J. Bacteriol.">
        <title>Genome Sequence of Fibrella aestuarina BUZ 2T, a Filamentous Marine Bacterium.</title>
        <authorList>
            <person name="Filippini M."/>
            <person name="Qi W."/>
            <person name="Blom J."/>
            <person name="Goesmann A."/>
            <person name="Smits T.H."/>
            <person name="Bagheri H.C."/>
        </authorList>
    </citation>
    <scope>NUCLEOTIDE SEQUENCE [LARGE SCALE GENOMIC DNA]</scope>
    <source>
        <strain evidence="2">BUZ 2T</strain>
    </source>
</reference>